<organism evidence="2 3">
    <name type="scientific">Ceraceosorus bombacis</name>
    <dbReference type="NCBI Taxonomy" id="401625"/>
    <lineage>
        <taxon>Eukaryota</taxon>
        <taxon>Fungi</taxon>
        <taxon>Dikarya</taxon>
        <taxon>Basidiomycota</taxon>
        <taxon>Ustilaginomycotina</taxon>
        <taxon>Exobasidiomycetes</taxon>
        <taxon>Ceraceosorales</taxon>
        <taxon>Ceraceosoraceae</taxon>
        <taxon>Ceraceosorus</taxon>
    </lineage>
</organism>
<dbReference type="STRING" id="401625.A0A0P1BDA1"/>
<name>A0A0P1BDA1_9BASI</name>
<feature type="compositionally biased region" description="Low complexity" evidence="1">
    <location>
        <begin position="97"/>
        <end position="119"/>
    </location>
</feature>
<dbReference type="Pfam" id="PF12739">
    <property type="entry name" value="TRAPPC-Trs85"/>
    <property type="match status" value="1"/>
</dbReference>
<reference evidence="2 3" key="1">
    <citation type="submission" date="2014-09" db="EMBL/GenBank/DDBJ databases">
        <authorList>
            <person name="Magalhaes I.L.F."/>
            <person name="Oliveira U."/>
            <person name="Santos F.R."/>
            <person name="Vidigal T.H.D.A."/>
            <person name="Brescovit A.D."/>
            <person name="Santos A.J."/>
        </authorList>
    </citation>
    <scope>NUCLEOTIDE SEQUENCE [LARGE SCALE GENOMIC DNA]</scope>
</reference>
<sequence>MQRPSTSSLGGHAQTFATRGEAAQHIVHSALSPRLAVLASPDVDKAILRPNGVPDLAALLRPFEASVRGLTIRTTELASRLAPSFTLRFDAISAFAPPRSSKDPAAASASATASSSAGPGLTSQIASNVSSPPPTPGAPTQSRPGLFSRSPSVATSLARDTRPEAILDSLGPAIRKLAGRSSDGKGDEKDELDQEEMDKEDVTPWYALVRDEVLGRRNVESHETFGWPIGMILAVSSASPDPMNAFAALFEASNPQASRAYTDRPYMDSTLLRYYVLIHDVRTSGSDLTESLALLDTIKKTYGVHACLLPLNSAVAGAGSIETDLAGIWEQALRVPPTAPPPRRYGPATGIAPPLPPKDDESDPAMQKEVVDVDEQTEVSRYATALNEEDVARLQAFVRELAAQSVVPFLERTAAQWNESLAASRRGITGRLFGAGRKLFGSGSGSIRGSSSTPSFSTLGYYPPTSLEAQTRRLADFAFMTRDYKLAASMYDLGRKDYSNDKALKHLAGATEMFGLSHLMMMLTMKSQPIDVDSYLASACAAYAQAPRQRGSHLQLDGLRATLLYYEIYRSLNFYQSAPAALMRAAGVVSNDVSSPEGIPAENIADDVEVIGAVLLEQAALADLHQQPQPHRRKHAAHLVMASHRYQECGQNTLSLRCLRRAARQYASRAAERQPVEDLLESLETKSSKDDQGGEGPELDVSRAIREKGQRDDEPAWDAVETHVEHELGQRAYANGDSVAAIKHFTKLIRPAPLPFDATDEDVAAQQAKHNSYLNAFLTAFKYVDAPVSTDEAAEALALDFVKPLWDPQTARIITRSTRASDAQWEALETKYMSLASAAGLSRPSNLTPEERNVCQVDESFHIQVLVRNLLSTSLTLESASVGFELLQGEKVDAQCVHVESIGNVELGPDESRLIVFEARSSKPQSLRANRVEYLFAGAVPMSQRLHKRGKRLNATREQRVAPLPVYAPDESLAIHVLEAQPALSVQMTQIRDVIGLGEEVEVSLQITNTGSVELTELACLCDAPAVLLLAAQLASDDFAPAFSAPNKLEDTLPTLIPLPNGALASGASAEIPIRLRGASIGVLEPKLLFVFKSANASKYFTVISPRWKASTGQDAALEAALKNIPFRHHAAASIAMSEASAEELSAANVEPLADLTHTTDQLGLLLQNMPLKSSPKNIALRRSTIGTSQQPVSPFLSKARSEWRQKILLQQFPVIDASDRARAFTLYQPSDVDVIAHWAIGERRGQAFIFGLQLGPAHDQLLELTSESSGRVIYAEAAKERATLLAAILRSRLHVEEDPVVVEVQSEDQISHDFAKSRLRHLAVVDVRNLSTVRTVEYSLNLENGPVERLTAPGTTPASWVGRMTQRGKLPPRGRARFEAYAMLPSPGAYELGAWALRSRTLTSAQEDAKVVGTFSQSEWVGITVQAGHAVDDARDLSVEQTSVLAAADAFGPALVNSH</sequence>
<keyword evidence="3" id="KW-1185">Reference proteome</keyword>
<feature type="compositionally biased region" description="Polar residues" evidence="1">
    <location>
        <begin position="138"/>
        <end position="155"/>
    </location>
</feature>
<feature type="compositionally biased region" description="Acidic residues" evidence="1">
    <location>
        <begin position="189"/>
        <end position="199"/>
    </location>
</feature>
<feature type="region of interest" description="Disordered" evidence="1">
    <location>
        <begin position="97"/>
        <end position="199"/>
    </location>
</feature>
<accession>A0A0P1BDA1</accession>
<feature type="region of interest" description="Disordered" evidence="1">
    <location>
        <begin position="337"/>
        <end position="366"/>
    </location>
</feature>
<dbReference type="PANTHER" id="PTHR12975:SF6">
    <property type="entry name" value="TRAFFICKING PROTEIN PARTICLE COMPLEX SUBUNIT 8"/>
    <property type="match status" value="1"/>
</dbReference>
<dbReference type="Proteomes" id="UP000054845">
    <property type="component" value="Unassembled WGS sequence"/>
</dbReference>
<feature type="compositionally biased region" description="Basic and acidic residues" evidence="1">
    <location>
        <begin position="683"/>
        <end position="692"/>
    </location>
</feature>
<proteinExistence type="predicted"/>
<protein>
    <submittedName>
        <fullName evidence="2">Protein with predicted involvement in meiosis (GSG1)</fullName>
    </submittedName>
</protein>
<dbReference type="OrthoDB" id="203724at2759"/>
<dbReference type="GO" id="GO:1990072">
    <property type="term" value="C:TRAPPIII protein complex"/>
    <property type="evidence" value="ECO:0007669"/>
    <property type="project" value="TreeGrafter"/>
</dbReference>
<dbReference type="EMBL" id="CCYA01000230">
    <property type="protein sequence ID" value="CEH13767.1"/>
    <property type="molecule type" value="Genomic_DNA"/>
</dbReference>
<evidence type="ECO:0000256" key="1">
    <source>
        <dbReference type="SAM" id="MobiDB-lite"/>
    </source>
</evidence>
<feature type="compositionally biased region" description="Polar residues" evidence="1">
    <location>
        <begin position="121"/>
        <end position="130"/>
    </location>
</feature>
<dbReference type="InterPro" id="IPR024420">
    <property type="entry name" value="TRAPP_III_complex_Trs85"/>
</dbReference>
<evidence type="ECO:0000313" key="3">
    <source>
        <dbReference type="Proteomes" id="UP000054845"/>
    </source>
</evidence>
<evidence type="ECO:0000313" key="2">
    <source>
        <dbReference type="EMBL" id="CEH13767.1"/>
    </source>
</evidence>
<dbReference type="PANTHER" id="PTHR12975">
    <property type="entry name" value="TRANSPORT PROTEIN TRAPP"/>
    <property type="match status" value="1"/>
</dbReference>
<feature type="region of interest" description="Disordered" evidence="1">
    <location>
        <begin position="683"/>
        <end position="703"/>
    </location>
</feature>